<feature type="domain" description="Helicase C-terminal" evidence="25">
    <location>
        <begin position="435"/>
        <end position="633"/>
    </location>
</feature>
<keyword evidence="14 21" id="KW-0460">Magnesium</keyword>
<dbReference type="Pfam" id="PF07516">
    <property type="entry name" value="SecA_SW"/>
    <property type="match status" value="1"/>
</dbReference>
<dbReference type="PANTHER" id="PTHR30612">
    <property type="entry name" value="SECA INNER MEMBRANE COMPONENT OF SEC PROTEIN SECRETION SYSTEM"/>
    <property type="match status" value="1"/>
</dbReference>
<dbReference type="CDD" id="cd03425">
    <property type="entry name" value="NUDIX_MutT_NudA_like"/>
    <property type="match status" value="1"/>
</dbReference>
<evidence type="ECO:0000256" key="3">
    <source>
        <dbReference type="ARBA" id="ARBA00005582"/>
    </source>
</evidence>
<dbReference type="FunFam" id="3.40.50.300:FF:000113">
    <property type="entry name" value="Preprotein translocase subunit SecA"/>
    <property type="match status" value="1"/>
</dbReference>
<feature type="region of interest" description="Disordered" evidence="23">
    <location>
        <begin position="842"/>
        <end position="878"/>
    </location>
</feature>
<keyword evidence="15 19" id="KW-0653">Protein transport</keyword>
<dbReference type="FunFam" id="3.90.1440.10:FF:000001">
    <property type="entry name" value="Preprotein translocase subunit SecA"/>
    <property type="match status" value="1"/>
</dbReference>
<dbReference type="SUPFAM" id="SSF55811">
    <property type="entry name" value="Nudix"/>
    <property type="match status" value="1"/>
</dbReference>
<dbReference type="InterPro" id="IPR044722">
    <property type="entry name" value="SecA_SF2_C"/>
</dbReference>
<dbReference type="FunFam" id="1.10.3060.10:FF:000001">
    <property type="entry name" value="Preprotein translocase subunit SecA"/>
    <property type="match status" value="1"/>
</dbReference>
<evidence type="ECO:0000256" key="21">
    <source>
        <dbReference type="PIRSR" id="PIRSR603561-2"/>
    </source>
</evidence>
<dbReference type="GO" id="GO:0043952">
    <property type="term" value="P:protein transport by the Sec complex"/>
    <property type="evidence" value="ECO:0007669"/>
    <property type="project" value="TreeGrafter"/>
</dbReference>
<evidence type="ECO:0000256" key="16">
    <source>
        <dbReference type="ARBA" id="ARBA00022967"/>
    </source>
</evidence>
<dbReference type="InterPro" id="IPR001650">
    <property type="entry name" value="Helicase_C-like"/>
</dbReference>
<feature type="binding site" evidence="21">
    <location>
        <position position="982"/>
    </location>
    <ligand>
        <name>Mg(2+)</name>
        <dbReference type="ChEBI" id="CHEBI:18420"/>
    </ligand>
</feature>
<evidence type="ECO:0000256" key="17">
    <source>
        <dbReference type="ARBA" id="ARBA00023010"/>
    </source>
</evidence>
<evidence type="ECO:0000256" key="13">
    <source>
        <dbReference type="ARBA" id="ARBA00022840"/>
    </source>
</evidence>
<dbReference type="InterPro" id="IPR036670">
    <property type="entry name" value="SecA_X-link_sf"/>
</dbReference>
<proteinExistence type="inferred from homology"/>
<name>A4P010_HAEIF</name>
<dbReference type="InterPro" id="IPR011116">
    <property type="entry name" value="SecA_Wing/Scaffold"/>
</dbReference>
<dbReference type="GO" id="GO:0005886">
    <property type="term" value="C:plasma membrane"/>
    <property type="evidence" value="ECO:0007669"/>
    <property type="project" value="UniProtKB-SubCell"/>
</dbReference>
<keyword evidence="8" id="KW-0997">Cell inner membrane</keyword>
<dbReference type="GO" id="GO:0008564">
    <property type="term" value="F:protein-exporting ATPase activity"/>
    <property type="evidence" value="ECO:0007669"/>
    <property type="project" value="UniProtKB-EC"/>
</dbReference>
<feature type="domain" description="Helicase ATP-binding" evidence="24">
    <location>
        <begin position="87"/>
        <end position="245"/>
    </location>
</feature>
<comment type="catalytic activity">
    <reaction evidence="19">
        <text>ATP + H2O + cellular proteinSide 1 = ADP + phosphate + cellular proteinSide 2.</text>
        <dbReference type="EC" id="7.4.2.8"/>
    </reaction>
</comment>
<dbReference type="EC" id="7.4.2.8" evidence="19"/>
<evidence type="ECO:0000256" key="9">
    <source>
        <dbReference type="ARBA" id="ARBA00022723"/>
    </source>
</evidence>
<evidence type="ECO:0000256" key="2">
    <source>
        <dbReference type="ARBA" id="ARBA00001947"/>
    </source>
</evidence>
<evidence type="ECO:0000256" key="4">
    <source>
        <dbReference type="ARBA" id="ARBA00007650"/>
    </source>
</evidence>
<feature type="binding site" evidence="21">
    <location>
        <position position="962"/>
    </location>
    <ligand>
        <name>Mg(2+)</name>
        <dbReference type="ChEBI" id="CHEBI:18420"/>
    </ligand>
</feature>
<feature type="binding site" evidence="20">
    <location>
        <position position="948"/>
    </location>
    <ligand>
        <name>8-oxo-dGTP</name>
        <dbReference type="ChEBI" id="CHEBI:77896"/>
    </ligand>
</feature>
<feature type="domain" description="SecA family profile" evidence="26">
    <location>
        <begin position="1"/>
        <end position="617"/>
    </location>
</feature>
<dbReference type="CDD" id="cd17928">
    <property type="entry name" value="DEXDc_SecA"/>
    <property type="match status" value="1"/>
</dbReference>
<dbReference type="HAMAP" id="MF_01382">
    <property type="entry name" value="SecA"/>
    <property type="match status" value="1"/>
</dbReference>
<comment type="cofactor">
    <cofactor evidence="1 21">
        <name>Mg(2+)</name>
        <dbReference type="ChEBI" id="CHEBI:18420"/>
    </cofactor>
</comment>
<dbReference type="SUPFAM" id="SSF81767">
    <property type="entry name" value="Pre-protein crosslinking domain of SecA"/>
    <property type="match status" value="1"/>
</dbReference>
<dbReference type="GO" id="GO:0006281">
    <property type="term" value="P:DNA repair"/>
    <property type="evidence" value="ECO:0007669"/>
    <property type="project" value="InterPro"/>
</dbReference>
<dbReference type="PROSITE" id="PS51196">
    <property type="entry name" value="SECA_MOTOR_DEAD"/>
    <property type="match status" value="1"/>
</dbReference>
<dbReference type="InterPro" id="IPR000185">
    <property type="entry name" value="SecA"/>
</dbReference>
<dbReference type="InterPro" id="IPR000086">
    <property type="entry name" value="NUDIX_hydrolase_dom"/>
</dbReference>
<dbReference type="PROSITE" id="PS51194">
    <property type="entry name" value="HELICASE_CTER"/>
    <property type="match status" value="1"/>
</dbReference>
<keyword evidence="7 19" id="KW-0963">Cytoplasm</keyword>
<feature type="domain" description="Nudix hydrolase" evidence="27">
    <location>
        <begin position="927"/>
        <end position="1053"/>
    </location>
</feature>
<comment type="subunit">
    <text evidence="19">Monomer and homodimer. Part of the essential Sec protein translocation apparatus which comprises SecA, SecYEG and auxiliary proteins SecDF-YajC and YidC.</text>
</comment>
<dbReference type="InterPro" id="IPR003561">
    <property type="entry name" value="Mutator_MutT"/>
</dbReference>
<evidence type="ECO:0000256" key="19">
    <source>
        <dbReference type="HAMAP-Rule" id="MF_01382"/>
    </source>
</evidence>
<evidence type="ECO:0000259" key="24">
    <source>
        <dbReference type="PROSITE" id="PS51192"/>
    </source>
</evidence>
<feature type="binding site" evidence="19">
    <location>
        <position position="510"/>
    </location>
    <ligand>
        <name>ATP</name>
        <dbReference type="ChEBI" id="CHEBI:30616"/>
    </ligand>
</feature>
<comment type="subcellular location">
    <subcellularLocation>
        <location evidence="19">Cell membrane</location>
        <topology evidence="19">Peripheral membrane protein</topology>
        <orientation evidence="19">Cytoplasmic side</orientation>
    </subcellularLocation>
    <subcellularLocation>
        <location evidence="19">Cytoplasm</location>
    </subcellularLocation>
    <text evidence="19">Distribution is 50-50.</text>
</comment>
<dbReference type="NCBIfam" id="TIGR00963">
    <property type="entry name" value="secA"/>
    <property type="match status" value="1"/>
</dbReference>
<comment type="similarity">
    <text evidence="3">Belongs to the Nudix hydrolase family.</text>
</comment>
<dbReference type="PROSITE" id="PS51192">
    <property type="entry name" value="HELICASE_ATP_BIND_1"/>
    <property type="match status" value="1"/>
</dbReference>
<dbReference type="SUPFAM" id="SSF52540">
    <property type="entry name" value="P-loop containing nucleoside triphosphate hydrolases"/>
    <property type="match status" value="2"/>
</dbReference>
<evidence type="ECO:0000256" key="15">
    <source>
        <dbReference type="ARBA" id="ARBA00022927"/>
    </source>
</evidence>
<organism evidence="28 29">
    <name type="scientific">Haemophilus influenzae 22.4-21</name>
    <dbReference type="NCBI Taxonomy" id="375063"/>
    <lineage>
        <taxon>Bacteria</taxon>
        <taxon>Pseudomonadati</taxon>
        <taxon>Pseudomonadota</taxon>
        <taxon>Gammaproteobacteria</taxon>
        <taxon>Pasteurellales</taxon>
        <taxon>Pasteurellaceae</taxon>
        <taxon>Haemophilus</taxon>
    </lineage>
</organism>
<keyword evidence="16 19" id="KW-1278">Translocase</keyword>
<dbReference type="GO" id="GO:0046872">
    <property type="term" value="F:metal ion binding"/>
    <property type="evidence" value="ECO:0007669"/>
    <property type="project" value="UniProtKB-KW"/>
</dbReference>
<dbReference type="Gene3D" id="3.40.50.300">
    <property type="entry name" value="P-loop containing nucleotide triphosphate hydrolases"/>
    <property type="match status" value="2"/>
</dbReference>
<dbReference type="InterPro" id="IPR020084">
    <property type="entry name" value="NUDIX_hydrolase_CS"/>
</dbReference>
<dbReference type="Pfam" id="PF07517">
    <property type="entry name" value="SecA_DEAD"/>
    <property type="match status" value="1"/>
</dbReference>
<feature type="binding site" evidence="20">
    <location>
        <begin position="959"/>
        <end position="962"/>
    </location>
    <ligand>
        <name>8-oxo-dGTP</name>
        <dbReference type="ChEBI" id="CHEBI:77896"/>
    </ligand>
</feature>
<dbReference type="Pfam" id="PF01043">
    <property type="entry name" value="SecA_PP_bind"/>
    <property type="match status" value="1"/>
</dbReference>
<evidence type="ECO:0000256" key="7">
    <source>
        <dbReference type="ARBA" id="ARBA00022490"/>
    </source>
</evidence>
<dbReference type="InterPro" id="IPR036266">
    <property type="entry name" value="SecA_Wing/Scaffold_sf"/>
</dbReference>
<comment type="cofactor">
    <cofactor evidence="2">
        <name>Zn(2+)</name>
        <dbReference type="ChEBI" id="CHEBI:29105"/>
    </cofactor>
</comment>
<evidence type="ECO:0000313" key="29">
    <source>
        <dbReference type="Proteomes" id="UP000005596"/>
    </source>
</evidence>
<dbReference type="AlphaFoldDB" id="A4P010"/>
<dbReference type="Proteomes" id="UP000005596">
    <property type="component" value="Unassembled WGS sequence"/>
</dbReference>
<dbReference type="NCBIfam" id="TIGR00586">
    <property type="entry name" value="mutt"/>
    <property type="match status" value="1"/>
</dbReference>
<evidence type="ECO:0000259" key="26">
    <source>
        <dbReference type="PROSITE" id="PS51196"/>
    </source>
</evidence>
<keyword evidence="10 19" id="KW-0547">Nucleotide-binding</keyword>
<dbReference type="InterPro" id="IPR027417">
    <property type="entry name" value="P-loop_NTPase"/>
</dbReference>
<dbReference type="GO" id="GO:0031522">
    <property type="term" value="C:cell envelope Sec protein transport complex"/>
    <property type="evidence" value="ECO:0007669"/>
    <property type="project" value="UniProtKB-ARBA"/>
</dbReference>
<feature type="binding site" evidence="20">
    <location>
        <position position="1044"/>
    </location>
    <ligand>
        <name>8-oxo-dGTP</name>
        <dbReference type="ChEBI" id="CHEBI:77896"/>
    </ligand>
</feature>
<dbReference type="InterPro" id="IPR014001">
    <property type="entry name" value="Helicase_ATP-bd"/>
</dbReference>
<dbReference type="InterPro" id="IPR011130">
    <property type="entry name" value="SecA_preprotein_X-link_dom"/>
</dbReference>
<keyword evidence="6 19" id="KW-1003">Cell membrane</keyword>
<dbReference type="InterPro" id="IPR014018">
    <property type="entry name" value="SecA_motor_DEAD"/>
</dbReference>
<keyword evidence="9 21" id="KW-0479">Metal-binding</keyword>
<dbReference type="GO" id="GO:0017038">
    <property type="term" value="P:protein import"/>
    <property type="evidence" value="ECO:0007669"/>
    <property type="project" value="InterPro"/>
</dbReference>
<evidence type="ECO:0000256" key="11">
    <source>
        <dbReference type="ARBA" id="ARBA00022801"/>
    </source>
</evidence>
<evidence type="ECO:0000256" key="12">
    <source>
        <dbReference type="ARBA" id="ARBA00022833"/>
    </source>
</evidence>
<dbReference type="SMART" id="SM00957">
    <property type="entry name" value="SecA_DEAD"/>
    <property type="match status" value="1"/>
</dbReference>
<dbReference type="GO" id="GO:0065002">
    <property type="term" value="P:intracellular protein transmembrane transport"/>
    <property type="evidence" value="ECO:0007669"/>
    <property type="project" value="UniProtKB-UniRule"/>
</dbReference>
<evidence type="ECO:0000256" key="1">
    <source>
        <dbReference type="ARBA" id="ARBA00001946"/>
    </source>
</evidence>
<dbReference type="InterPro" id="IPR020476">
    <property type="entry name" value="Nudix_hydrolase"/>
</dbReference>
<evidence type="ECO:0000256" key="8">
    <source>
        <dbReference type="ARBA" id="ARBA00022519"/>
    </source>
</evidence>
<gene>
    <name evidence="19" type="primary">secA</name>
    <name evidence="28" type="ORF">CGSHiR3021_11299</name>
</gene>
<dbReference type="NCBIfam" id="NF009538">
    <property type="entry name" value="PRK12904.1"/>
    <property type="match status" value="1"/>
</dbReference>
<dbReference type="PRINTS" id="PR00906">
    <property type="entry name" value="SECA"/>
</dbReference>
<evidence type="ECO:0000256" key="5">
    <source>
        <dbReference type="ARBA" id="ARBA00022448"/>
    </source>
</evidence>
<keyword evidence="11" id="KW-0378">Hydrolase</keyword>
<dbReference type="PROSITE" id="PS01312">
    <property type="entry name" value="SECA"/>
    <property type="match status" value="1"/>
</dbReference>
<keyword evidence="18 19" id="KW-0472">Membrane</keyword>
<keyword evidence="5 19" id="KW-0813">Transport</keyword>
<protein>
    <recommendedName>
        <fullName evidence="19 22">Protein translocase subunit SecA</fullName>
        <ecNumber evidence="19">7.4.2.8</ecNumber>
    </recommendedName>
</protein>
<comment type="function">
    <text evidence="19">Part of the Sec protein translocase complex. Interacts with the SecYEG preprotein conducting channel. Has a central role in coupling the hydrolysis of ATP to the transfer of proteins into and across the cell membrane, serving both as a receptor for the preprotein-SecB complex and as an ATP-driven molecular motor driving the stepwise translocation of polypeptide chains across the membrane.</text>
</comment>
<dbReference type="NCBIfam" id="NF008044">
    <property type="entry name" value="PRK10776.1"/>
    <property type="match status" value="1"/>
</dbReference>
<dbReference type="Pfam" id="PF21090">
    <property type="entry name" value="P-loop_SecA"/>
    <property type="match status" value="1"/>
</dbReference>
<comment type="similarity">
    <text evidence="4 19 22">Belongs to the SecA family.</text>
</comment>
<dbReference type="CDD" id="cd18803">
    <property type="entry name" value="SF2_C_secA"/>
    <property type="match status" value="1"/>
</dbReference>
<evidence type="ECO:0000256" key="20">
    <source>
        <dbReference type="PIRSR" id="PIRSR603561-1"/>
    </source>
</evidence>
<feature type="compositionally biased region" description="Polar residues" evidence="23">
    <location>
        <begin position="849"/>
        <end position="866"/>
    </location>
</feature>
<evidence type="ECO:0000256" key="22">
    <source>
        <dbReference type="RuleBase" id="RU003874"/>
    </source>
</evidence>
<dbReference type="GO" id="GO:0005829">
    <property type="term" value="C:cytosol"/>
    <property type="evidence" value="ECO:0007669"/>
    <property type="project" value="TreeGrafter"/>
</dbReference>
<dbReference type="Gene3D" id="1.10.3060.10">
    <property type="entry name" value="Helical scaffold and wing domains of SecA"/>
    <property type="match status" value="1"/>
</dbReference>
<dbReference type="FunFam" id="3.90.79.10:FF:000014">
    <property type="entry name" value="8-oxo-dGTP diphosphatase MutT"/>
    <property type="match status" value="1"/>
</dbReference>
<evidence type="ECO:0000256" key="10">
    <source>
        <dbReference type="ARBA" id="ARBA00022741"/>
    </source>
</evidence>
<dbReference type="SUPFAM" id="SSF81886">
    <property type="entry name" value="Helical scaffold and wing domains of SecA"/>
    <property type="match status" value="1"/>
</dbReference>
<evidence type="ECO:0000256" key="18">
    <source>
        <dbReference type="ARBA" id="ARBA00023136"/>
    </source>
</evidence>
<dbReference type="GO" id="GO:0005524">
    <property type="term" value="F:ATP binding"/>
    <property type="evidence" value="ECO:0007669"/>
    <property type="project" value="UniProtKB-UniRule"/>
</dbReference>
<dbReference type="SMART" id="SM00958">
    <property type="entry name" value="SecA_PP_bind"/>
    <property type="match status" value="1"/>
</dbReference>
<dbReference type="PROSITE" id="PS51462">
    <property type="entry name" value="NUDIX"/>
    <property type="match status" value="1"/>
</dbReference>
<evidence type="ECO:0000259" key="27">
    <source>
        <dbReference type="PROSITE" id="PS51462"/>
    </source>
</evidence>
<evidence type="ECO:0000256" key="23">
    <source>
        <dbReference type="SAM" id="MobiDB-lite"/>
    </source>
</evidence>
<feature type="binding site" evidence="19">
    <location>
        <position position="85"/>
    </location>
    <ligand>
        <name>ATP</name>
        <dbReference type="ChEBI" id="CHEBI:30616"/>
    </ligand>
</feature>
<keyword evidence="13 19" id="KW-0067">ATP-binding</keyword>
<evidence type="ECO:0000259" key="25">
    <source>
        <dbReference type="PROSITE" id="PS51194"/>
    </source>
</evidence>
<dbReference type="EMBL" id="AAZJ01000011">
    <property type="protein sequence ID" value="EDK13254.1"/>
    <property type="molecule type" value="Genomic_DNA"/>
</dbReference>
<evidence type="ECO:0000256" key="14">
    <source>
        <dbReference type="ARBA" id="ARBA00022842"/>
    </source>
</evidence>
<dbReference type="GO" id="GO:0006605">
    <property type="term" value="P:protein targeting"/>
    <property type="evidence" value="ECO:0007669"/>
    <property type="project" value="UniProtKB-UniRule"/>
</dbReference>
<dbReference type="PRINTS" id="PR00502">
    <property type="entry name" value="NUDIXFAMILY"/>
</dbReference>
<dbReference type="InterPro" id="IPR011115">
    <property type="entry name" value="SecA_DEAD"/>
</dbReference>
<dbReference type="Gene3D" id="3.90.79.10">
    <property type="entry name" value="Nucleoside Triphosphate Pyrophosphohydrolase"/>
    <property type="match status" value="1"/>
</dbReference>
<keyword evidence="17 19" id="KW-0811">Translocation</keyword>
<dbReference type="GO" id="GO:0008413">
    <property type="term" value="F:8-oxo-7,8-dihydroguanosine triphosphate pyrophosphatase activity"/>
    <property type="evidence" value="ECO:0007669"/>
    <property type="project" value="InterPro"/>
</dbReference>
<dbReference type="InterPro" id="IPR020937">
    <property type="entry name" value="SecA_CS"/>
</dbReference>
<keyword evidence="12" id="KW-0862">Zinc</keyword>
<sequence length="1059" mass="120905">MSILTRIFGSRNERVLRKLKKQVVKINKMEPAFEALSDDELKAKTQEFRDRLSGGETLQQILPEAFATVREASKRVLGMRHFDVQLIGGMVLTNRCIAEMRTGEGKTLTATLPCYLIALEGKGVHVVTVNDYLARRDAETNRPLFEFLGMSVGVNIPGLSPEEKREAYAADITYATNSELGFDYLRDNLAHSKEERFQRTLGYALVDEVDSILIDEARTPLIISGQAEKSSELYIAVNKLIPSLIKQEKEDTEEYQGEGDFTLDLKSKQAHLTERGQEKVEDWLIAQGLMPEGDSLYSPSRIVLLHHVMAALRAHTLFEKDVDYIVKDGEIVIVDEHTGRTMAGRRWSDGLHQAIEAKEGVDVKSENQTVASISYQNYFRLYERLAGMTGTADTEAFEFQQIYGLETVVIPTNRPMIRDDRTDVMFENEQYKFNAIIEDIKDCVERQQPVLVGTISVEKSEELSKALDKAGIKHNVLNAKFHQQEAEIVAEAGFPSAVTIATNMAGRGTDIILGGNWKAQAAKLENPTQEQIEALKAEWEKNHEIVMKAGGLHIIGTERHESRRIDNQLRGRSGRQGDPGSSRFYLSLEDGLMRIYLNEGKRNLMRKAFTVAGEAMESKMLAKVIASAQAKVEAFHFDGRKNLLEYDDVANDQRHAIYEQRNYLLDNDDISETINAIRHDVFNGVIDQYIPPQSLEEQWDIKGLEERLSQEFGMELPISNWLEEDNNLHEESLRERIVEIAEKEYKEKEALVGEDAMHHFEKGVMLQTLDELWKEHLASMDYLRQGIHLRGYAQKDPKQEYKKESFRMFTEMLDSLKHHVIMTLTRVRVRTQEEMEEAERARQEMATRINQNNLPVDENSQTTQNSETEDYSDRRIGRNEPCPCGSGKNISIVTAVVWHASNEQSKCGDFSPHFFHTSTLDRKMDKKIIQVAAGIIRNEFGQIYLTQRLEGQDFAQSLEFPGGKVDEGETPEQALKRELEEEIGIVALNAELYERFQFEYPTKIISFFFYLVNEWIGEPFGREGQEGFWVEQRALDAGQFPPANAKLIHRLLNETHNFI</sequence>
<dbReference type="PROSITE" id="PS00893">
    <property type="entry name" value="NUDIX_BOX"/>
    <property type="match status" value="1"/>
</dbReference>
<dbReference type="PANTHER" id="PTHR30612:SF0">
    <property type="entry name" value="CHLOROPLAST PROTEIN-TRANSPORTING ATPASE"/>
    <property type="match status" value="1"/>
</dbReference>
<dbReference type="InterPro" id="IPR015797">
    <property type="entry name" value="NUDIX_hydrolase-like_dom_sf"/>
</dbReference>
<reference evidence="28 29" key="1">
    <citation type="journal article" date="2007" name="Genome Biol.">
        <title>Characterization and modeling of the Haemophilus influenzae core and supragenomes based on the complete genomic sequences of Rd and 12 clinical nontypeable strains.</title>
        <authorList>
            <person name="Hogg J.S."/>
            <person name="Hu F.Z."/>
            <person name="Janto B."/>
            <person name="Boissy R."/>
            <person name="Hayes J."/>
            <person name="Keefe R."/>
            <person name="Post J.C."/>
            <person name="Ehrlich G.D."/>
        </authorList>
    </citation>
    <scope>NUCLEOTIDE SEQUENCE [LARGE SCALE GENOMIC DNA]</scope>
    <source>
        <strain evidence="28 29">22.4-21</strain>
    </source>
</reference>
<feature type="binding site" evidence="19">
    <location>
        <begin position="103"/>
        <end position="107"/>
    </location>
    <ligand>
        <name>ATP</name>
        <dbReference type="ChEBI" id="CHEBI:30616"/>
    </ligand>
</feature>
<dbReference type="Pfam" id="PF00293">
    <property type="entry name" value="NUDIX"/>
    <property type="match status" value="1"/>
</dbReference>
<evidence type="ECO:0000313" key="28">
    <source>
        <dbReference type="EMBL" id="EDK13254.1"/>
    </source>
</evidence>
<accession>A4P010</accession>
<dbReference type="Gene3D" id="3.90.1440.10">
    <property type="entry name" value="SecA, preprotein cross-linking domain"/>
    <property type="match status" value="1"/>
</dbReference>
<evidence type="ECO:0000256" key="6">
    <source>
        <dbReference type="ARBA" id="ARBA00022475"/>
    </source>
</evidence>